<evidence type="ECO:0000313" key="7">
    <source>
        <dbReference type="EMBL" id="VVD91594.1"/>
    </source>
</evidence>
<protein>
    <submittedName>
        <fullName evidence="7">CheR-type MCP methyltransferase</fullName>
    </submittedName>
</protein>
<dbReference type="InterPro" id="IPR022642">
    <property type="entry name" value="CheR_C"/>
</dbReference>
<organism evidence="7 8">
    <name type="scientific">Pandoraea commovens</name>
    <dbReference type="NCBI Taxonomy" id="2508289"/>
    <lineage>
        <taxon>Bacteria</taxon>
        <taxon>Pseudomonadati</taxon>
        <taxon>Pseudomonadota</taxon>
        <taxon>Betaproteobacteria</taxon>
        <taxon>Burkholderiales</taxon>
        <taxon>Burkholderiaceae</taxon>
        <taxon>Pandoraea</taxon>
    </lineage>
</organism>
<accession>A0A5E4TYD8</accession>
<feature type="compositionally biased region" description="Basic and acidic residues" evidence="5">
    <location>
        <begin position="471"/>
        <end position="497"/>
    </location>
</feature>
<dbReference type="PANTHER" id="PTHR24422:SF19">
    <property type="entry name" value="CHEMOTAXIS PROTEIN METHYLTRANSFERASE"/>
    <property type="match status" value="1"/>
</dbReference>
<feature type="repeat" description="TPR" evidence="4">
    <location>
        <begin position="414"/>
        <end position="447"/>
    </location>
</feature>
<dbReference type="PROSITE" id="PS50123">
    <property type="entry name" value="CHER"/>
    <property type="match status" value="1"/>
</dbReference>
<dbReference type="InterPro" id="IPR019734">
    <property type="entry name" value="TPR_rpt"/>
</dbReference>
<feature type="region of interest" description="Disordered" evidence="5">
    <location>
        <begin position="471"/>
        <end position="504"/>
    </location>
</feature>
<dbReference type="SMART" id="SM00138">
    <property type="entry name" value="MeTrc"/>
    <property type="match status" value="1"/>
</dbReference>
<dbReference type="InterPro" id="IPR011990">
    <property type="entry name" value="TPR-like_helical_dom_sf"/>
</dbReference>
<dbReference type="SMART" id="SM00028">
    <property type="entry name" value="TPR"/>
    <property type="match status" value="2"/>
</dbReference>
<dbReference type="PRINTS" id="PR00996">
    <property type="entry name" value="CHERMTFRASE"/>
</dbReference>
<evidence type="ECO:0000256" key="4">
    <source>
        <dbReference type="PROSITE-ProRule" id="PRU00339"/>
    </source>
</evidence>
<dbReference type="SUPFAM" id="SSF48452">
    <property type="entry name" value="TPR-like"/>
    <property type="match status" value="1"/>
</dbReference>
<proteinExistence type="predicted"/>
<dbReference type="RefSeq" id="WP_150663824.1">
    <property type="nucleotide sequence ID" value="NZ_CABPSA010000002.1"/>
</dbReference>
<keyword evidence="2 7" id="KW-0808">Transferase</keyword>
<dbReference type="EMBL" id="CABPSA010000002">
    <property type="protein sequence ID" value="VVD91594.1"/>
    <property type="molecule type" value="Genomic_DNA"/>
</dbReference>
<evidence type="ECO:0000256" key="2">
    <source>
        <dbReference type="ARBA" id="ARBA00022679"/>
    </source>
</evidence>
<feature type="region of interest" description="Disordered" evidence="5">
    <location>
        <begin position="322"/>
        <end position="368"/>
    </location>
</feature>
<dbReference type="InterPro" id="IPR000780">
    <property type="entry name" value="CheR_MeTrfase"/>
</dbReference>
<dbReference type="OrthoDB" id="9816309at2"/>
<dbReference type="Pfam" id="PF01739">
    <property type="entry name" value="CheR"/>
    <property type="match status" value="1"/>
</dbReference>
<evidence type="ECO:0000256" key="3">
    <source>
        <dbReference type="ARBA" id="ARBA00022691"/>
    </source>
</evidence>
<evidence type="ECO:0000259" key="6">
    <source>
        <dbReference type="PROSITE" id="PS50123"/>
    </source>
</evidence>
<evidence type="ECO:0000256" key="5">
    <source>
        <dbReference type="SAM" id="MobiDB-lite"/>
    </source>
</evidence>
<dbReference type="SUPFAM" id="SSF53335">
    <property type="entry name" value="S-adenosyl-L-methionine-dependent methyltransferases"/>
    <property type="match status" value="1"/>
</dbReference>
<dbReference type="Gene3D" id="3.40.50.150">
    <property type="entry name" value="Vaccinia Virus protein VP39"/>
    <property type="match status" value="1"/>
</dbReference>
<dbReference type="PANTHER" id="PTHR24422">
    <property type="entry name" value="CHEMOTAXIS PROTEIN METHYLTRANSFERASE"/>
    <property type="match status" value="1"/>
</dbReference>
<gene>
    <name evidence="7" type="ORF">PCO31010_01673</name>
</gene>
<keyword evidence="3" id="KW-0949">S-adenosyl-L-methionine</keyword>
<feature type="domain" description="CheR-type methyltransferase" evidence="6">
    <location>
        <begin position="1"/>
        <end position="255"/>
    </location>
</feature>
<evidence type="ECO:0000256" key="1">
    <source>
        <dbReference type="ARBA" id="ARBA00022603"/>
    </source>
</evidence>
<dbReference type="GO" id="GO:0008757">
    <property type="term" value="F:S-adenosylmethionine-dependent methyltransferase activity"/>
    <property type="evidence" value="ECO:0007669"/>
    <property type="project" value="InterPro"/>
</dbReference>
<dbReference type="AlphaFoldDB" id="A0A5E4TYD8"/>
<sequence length="504" mass="55188">MSHVRDIERLLYDTMGLDAETLGANAIERAIRVRLAALSTTSPDMQDAPPYSRYWQRLQQSPQELQALIEAVVVPETWFFRHRDAFNALTQMVRDERESRRGTAREGQALRLLSLPCSTGEEPYSMAMAMFDAGLGANDFTIDALDISERALTVAREGLYGRNSFRGPPGTLLFRDRYFTPEEESFRVIGALRTQVRWHAGNLFDLSLVDRLGTFDYVFFRNVLIYFDRDGQRRAIAALEQLMRMGATLFAGPAEGGTLTSNGLAPTGHVQAFSFRVAGPVRDVRTPASLSRPTGTLDAFRPAPPVSAFDAVAQHRAALPHISHVPPSPAQAQSPLPPATGAGPSRTFAPMTPVASGTPPPDSARPGVFQQVDATTRTDIAVQLTQAQTAADAGDLVGAVALCRAVLAVDRANAQAEYLLGLVEDARGDAQAALIHYRRALYLEPGHYEALVHCAALLDARGDATGARRLLERAERTERTERASTSRTTTESHDQTHRHGNRHR</sequence>
<dbReference type="InterPro" id="IPR050903">
    <property type="entry name" value="Bact_Chemotaxis_MeTrfase"/>
</dbReference>
<reference evidence="7 8" key="1">
    <citation type="submission" date="2019-08" db="EMBL/GenBank/DDBJ databases">
        <authorList>
            <person name="Peeters C."/>
        </authorList>
    </citation>
    <scope>NUCLEOTIDE SEQUENCE [LARGE SCALE GENOMIC DNA]</scope>
    <source>
        <strain evidence="7 8">LMG 31010</strain>
    </source>
</reference>
<dbReference type="InterPro" id="IPR029063">
    <property type="entry name" value="SAM-dependent_MTases_sf"/>
</dbReference>
<name>A0A5E4TYD8_9BURK</name>
<evidence type="ECO:0000313" key="8">
    <source>
        <dbReference type="Proteomes" id="UP000343335"/>
    </source>
</evidence>
<keyword evidence="4" id="KW-0802">TPR repeat</keyword>
<dbReference type="PROSITE" id="PS50005">
    <property type="entry name" value="TPR"/>
    <property type="match status" value="1"/>
</dbReference>
<dbReference type="GO" id="GO:0032259">
    <property type="term" value="P:methylation"/>
    <property type="evidence" value="ECO:0007669"/>
    <property type="project" value="UniProtKB-KW"/>
</dbReference>
<dbReference type="Proteomes" id="UP000343335">
    <property type="component" value="Unassembled WGS sequence"/>
</dbReference>
<dbReference type="Gene3D" id="1.25.40.10">
    <property type="entry name" value="Tetratricopeptide repeat domain"/>
    <property type="match status" value="1"/>
</dbReference>
<keyword evidence="1 7" id="KW-0489">Methyltransferase</keyword>